<evidence type="ECO:0000256" key="1">
    <source>
        <dbReference type="SAM" id="SignalP"/>
    </source>
</evidence>
<dbReference type="KEGG" id="cqu:CpipJ_CPIJ006647"/>
<dbReference type="VEuPathDB" id="VectorBase:CQUJHB020256"/>
<dbReference type="VEuPathDB" id="VectorBase:CPIJ006647"/>
<feature type="signal peptide" evidence="1">
    <location>
        <begin position="1"/>
        <end position="20"/>
    </location>
</feature>
<name>B0WIG1_CULQU</name>
<dbReference type="EMBL" id="DS231948">
    <property type="protein sequence ID" value="EDS28467.1"/>
    <property type="molecule type" value="Genomic_DNA"/>
</dbReference>
<dbReference type="InParanoid" id="B0WIG1"/>
<proteinExistence type="predicted"/>
<keyword evidence="4" id="KW-1185">Reference proteome</keyword>
<dbReference type="EnsemblMetazoa" id="CPIJ006647-RA">
    <property type="protein sequence ID" value="CPIJ006647-PA"/>
    <property type="gene ID" value="CPIJ006647"/>
</dbReference>
<gene>
    <name evidence="3" type="primary">6038769</name>
    <name evidence="2" type="ORF">CpipJ_CPIJ006647</name>
</gene>
<sequence length="449" mass="52266">MSVYLLQFLVLGVLENVIFCYNKEIYFNLSTGLRQESAEICVVNTAVPDDECSIIVSPLSEEDSSTVILNLFTNRVLNRFAWIVLVVVDDMVEDAAFMIYIEFVKKFNLLNSLLVGNSAELYSYDLLVDRIRQVFQVDFSQKHLRQVHGWPFKVENPKNGLDPGRAKQILTVVVGFNIRIRSWCQKPLFWQILFGVGSKAYKSLWFERAVLCVLFWLMFILSECYSNKMIAFMFNTRYQPHMQSLEDFYRTNAVAVIPDNEHTRQIPFPNKLVFREKLDELTTDENYLILCDWAQTYINSIYNVDPNTRLNRFYMIPEMVISTMFSNVFLSSSIFAVQFKLSYDKFFEAGIWNHWPLASQSELLMLDFFNRTWENLHGNLNSFKTYSVIALPDNDALGMEFLSLLPPPTRDGAETIFPRKNMYTLSAIIHREIERARDEDSEAAMLLSS</sequence>
<reference evidence="2" key="1">
    <citation type="submission" date="2007-03" db="EMBL/GenBank/DDBJ databases">
        <title>Annotation of Culex pipiens quinquefasciatus.</title>
        <authorList>
            <consortium name="The Broad Institute Genome Sequencing Platform"/>
            <person name="Atkinson P.W."/>
            <person name="Hemingway J."/>
            <person name="Christensen B.M."/>
            <person name="Higgs S."/>
            <person name="Kodira C."/>
            <person name="Hannick L."/>
            <person name="Megy K."/>
            <person name="O'Leary S."/>
            <person name="Pearson M."/>
            <person name="Haas B.J."/>
            <person name="Mauceli E."/>
            <person name="Wortman J.R."/>
            <person name="Lee N.H."/>
            <person name="Guigo R."/>
            <person name="Stanke M."/>
            <person name="Alvarado L."/>
            <person name="Amedeo P."/>
            <person name="Antoine C.H."/>
            <person name="Arensburger P."/>
            <person name="Bidwell S.L."/>
            <person name="Crawford M."/>
            <person name="Camaro F."/>
            <person name="Devon K."/>
            <person name="Engels R."/>
            <person name="Hammond M."/>
            <person name="Howarth C."/>
            <person name="Koehrsen M."/>
            <person name="Lawson D."/>
            <person name="Montgomery P."/>
            <person name="Nene V."/>
            <person name="Nusbaum C."/>
            <person name="Puiu D."/>
            <person name="Romero-Severson J."/>
            <person name="Severson D.W."/>
            <person name="Shumway M."/>
            <person name="Sisk P."/>
            <person name="Stolte C."/>
            <person name="Zeng Q."/>
            <person name="Eisenstadt E."/>
            <person name="Fraser-Liggett C."/>
            <person name="Strausberg R."/>
            <person name="Galagan J."/>
            <person name="Birren B."/>
            <person name="Collins F.H."/>
        </authorList>
    </citation>
    <scope>NUCLEOTIDE SEQUENCE [LARGE SCALE GENOMIC DNA]</scope>
    <source>
        <strain evidence="2">JHB</strain>
    </source>
</reference>
<organism>
    <name type="scientific">Culex quinquefasciatus</name>
    <name type="common">Southern house mosquito</name>
    <name type="synonym">Culex pungens</name>
    <dbReference type="NCBI Taxonomy" id="7176"/>
    <lineage>
        <taxon>Eukaryota</taxon>
        <taxon>Metazoa</taxon>
        <taxon>Ecdysozoa</taxon>
        <taxon>Arthropoda</taxon>
        <taxon>Hexapoda</taxon>
        <taxon>Insecta</taxon>
        <taxon>Pterygota</taxon>
        <taxon>Neoptera</taxon>
        <taxon>Endopterygota</taxon>
        <taxon>Diptera</taxon>
        <taxon>Nematocera</taxon>
        <taxon>Culicoidea</taxon>
        <taxon>Culicidae</taxon>
        <taxon>Culicinae</taxon>
        <taxon>Culicini</taxon>
        <taxon>Culex</taxon>
        <taxon>Culex</taxon>
    </lineage>
</organism>
<protein>
    <submittedName>
        <fullName evidence="2 3">Uncharacterized protein</fullName>
    </submittedName>
</protein>
<evidence type="ECO:0000313" key="4">
    <source>
        <dbReference type="Proteomes" id="UP000002320"/>
    </source>
</evidence>
<accession>B0WIG1</accession>
<keyword evidence="1" id="KW-0732">Signal</keyword>
<dbReference type="Proteomes" id="UP000002320">
    <property type="component" value="Unassembled WGS sequence"/>
</dbReference>
<dbReference type="AlphaFoldDB" id="B0WIG1"/>
<feature type="chain" id="PRO_5014566756" evidence="1">
    <location>
        <begin position="21"/>
        <end position="449"/>
    </location>
</feature>
<evidence type="ECO:0000313" key="2">
    <source>
        <dbReference type="EMBL" id="EDS28467.1"/>
    </source>
</evidence>
<evidence type="ECO:0000313" key="3">
    <source>
        <dbReference type="EnsemblMetazoa" id="CPIJ006647-PA"/>
    </source>
</evidence>
<reference evidence="3" key="2">
    <citation type="submission" date="2021-02" db="UniProtKB">
        <authorList>
            <consortium name="EnsemblMetazoa"/>
        </authorList>
    </citation>
    <scope>IDENTIFICATION</scope>
    <source>
        <strain evidence="3">JHB</strain>
    </source>
</reference>
<dbReference type="HOGENOM" id="CLU_034234_0_0_1"/>